<evidence type="ECO:0000313" key="3">
    <source>
        <dbReference type="Proteomes" id="UP000732527"/>
    </source>
</evidence>
<name>A0A921JNN1_LACJH</name>
<comment type="caution">
    <text evidence="2">The sequence shown here is derived from an EMBL/GenBank/DDBJ whole genome shotgun (WGS) entry which is preliminary data.</text>
</comment>
<dbReference type="EMBL" id="DYYQ01000017">
    <property type="protein sequence ID" value="HJE49222.1"/>
    <property type="molecule type" value="Genomic_DNA"/>
</dbReference>
<feature type="region of interest" description="Disordered" evidence="1">
    <location>
        <begin position="31"/>
        <end position="53"/>
    </location>
</feature>
<gene>
    <name evidence="2" type="ORF">K8V69_03445</name>
</gene>
<organism evidence="2 3">
    <name type="scientific">Lactobacillus johnsonii</name>
    <dbReference type="NCBI Taxonomy" id="33959"/>
    <lineage>
        <taxon>Bacteria</taxon>
        <taxon>Bacillati</taxon>
        <taxon>Bacillota</taxon>
        <taxon>Bacilli</taxon>
        <taxon>Lactobacillales</taxon>
        <taxon>Lactobacillaceae</taxon>
        <taxon>Lactobacillus</taxon>
    </lineage>
</organism>
<evidence type="ECO:0000313" key="2">
    <source>
        <dbReference type="EMBL" id="HJE49222.1"/>
    </source>
</evidence>
<dbReference type="AlphaFoldDB" id="A0A921JNN1"/>
<proteinExistence type="predicted"/>
<accession>A0A921JNN1</accession>
<sequence>MRKEMFLRHGVTPDFWKKTNVFELMDILSVPDEDPQPPVAQSGGFYDNADWAE</sequence>
<evidence type="ECO:0000256" key="1">
    <source>
        <dbReference type="SAM" id="MobiDB-lite"/>
    </source>
</evidence>
<dbReference type="Proteomes" id="UP000732527">
    <property type="component" value="Unassembled WGS sequence"/>
</dbReference>
<reference evidence="2" key="2">
    <citation type="submission" date="2021-09" db="EMBL/GenBank/DDBJ databases">
        <authorList>
            <person name="Gilroy R."/>
        </authorList>
    </citation>
    <scope>NUCLEOTIDE SEQUENCE</scope>
    <source>
        <strain evidence="2">CHK192-2623</strain>
    </source>
</reference>
<protein>
    <submittedName>
        <fullName evidence="2">Uncharacterized protein</fullName>
    </submittedName>
</protein>
<reference evidence="2" key="1">
    <citation type="journal article" date="2021" name="PeerJ">
        <title>Extensive microbial diversity within the chicken gut microbiome revealed by metagenomics and culture.</title>
        <authorList>
            <person name="Gilroy R."/>
            <person name="Ravi A."/>
            <person name="Getino M."/>
            <person name="Pursley I."/>
            <person name="Horton D.L."/>
            <person name="Alikhan N.F."/>
            <person name="Baker D."/>
            <person name="Gharbi K."/>
            <person name="Hall N."/>
            <person name="Watson M."/>
            <person name="Adriaenssens E.M."/>
            <person name="Foster-Nyarko E."/>
            <person name="Jarju S."/>
            <person name="Secka A."/>
            <person name="Antonio M."/>
            <person name="Oren A."/>
            <person name="Chaudhuri R.R."/>
            <person name="La Ragione R."/>
            <person name="Hildebrand F."/>
            <person name="Pallen M.J."/>
        </authorList>
    </citation>
    <scope>NUCLEOTIDE SEQUENCE</scope>
    <source>
        <strain evidence="2">CHK192-2623</strain>
    </source>
</reference>